<evidence type="ECO:0000313" key="1">
    <source>
        <dbReference type="EMBL" id="VDN00384.1"/>
    </source>
</evidence>
<gene>
    <name evidence="1" type="ORF">TCLT_LOCUS3691</name>
</gene>
<protein>
    <submittedName>
        <fullName evidence="3">SRCR domain-containing protein</fullName>
    </submittedName>
</protein>
<reference evidence="1 2" key="2">
    <citation type="submission" date="2018-11" db="EMBL/GenBank/DDBJ databases">
        <authorList>
            <consortium name="Pathogen Informatics"/>
        </authorList>
    </citation>
    <scope>NUCLEOTIDE SEQUENCE [LARGE SCALE GENOMIC DNA]</scope>
</reference>
<evidence type="ECO:0000313" key="2">
    <source>
        <dbReference type="Proteomes" id="UP000276776"/>
    </source>
</evidence>
<dbReference type="InterPro" id="IPR009003">
    <property type="entry name" value="Peptidase_S1_PA"/>
</dbReference>
<proteinExistence type="predicted"/>
<dbReference type="EMBL" id="UYYF01002292">
    <property type="protein sequence ID" value="VDN00384.1"/>
    <property type="molecule type" value="Genomic_DNA"/>
</dbReference>
<dbReference type="WBParaSite" id="TCLT_0000370201-mRNA-1">
    <property type="protein sequence ID" value="TCLT_0000370201-mRNA-1"/>
    <property type="gene ID" value="TCLT_0000370201"/>
</dbReference>
<accession>A0A0N5CTZ0</accession>
<reference evidence="3" key="1">
    <citation type="submission" date="2017-02" db="UniProtKB">
        <authorList>
            <consortium name="WormBaseParasite"/>
        </authorList>
    </citation>
    <scope>IDENTIFICATION</scope>
</reference>
<dbReference type="STRING" id="103827.A0A0N5CTZ0"/>
<evidence type="ECO:0000313" key="3">
    <source>
        <dbReference type="WBParaSite" id="TCLT_0000370201-mRNA-1"/>
    </source>
</evidence>
<keyword evidence="2" id="KW-1185">Reference proteome</keyword>
<sequence>MREEEVLKKATILYGSNCLQPKSTVDCINSPPMRRLRIIRAQYGRFFRQNCRSGDFALLELEHAIDENEANYICLASRIALPKIFYVIETNGWGANRSYILIHSHYVSDKFT</sequence>
<dbReference type="SUPFAM" id="SSF50494">
    <property type="entry name" value="Trypsin-like serine proteases"/>
    <property type="match status" value="1"/>
</dbReference>
<name>A0A0N5CTZ0_THECL</name>
<dbReference type="AlphaFoldDB" id="A0A0N5CTZ0"/>
<dbReference type="Proteomes" id="UP000276776">
    <property type="component" value="Unassembled WGS sequence"/>
</dbReference>
<organism evidence="3">
    <name type="scientific">Thelazia callipaeda</name>
    <name type="common">Oriental eyeworm</name>
    <name type="synonym">Parasitic nematode</name>
    <dbReference type="NCBI Taxonomy" id="103827"/>
    <lineage>
        <taxon>Eukaryota</taxon>
        <taxon>Metazoa</taxon>
        <taxon>Ecdysozoa</taxon>
        <taxon>Nematoda</taxon>
        <taxon>Chromadorea</taxon>
        <taxon>Rhabditida</taxon>
        <taxon>Spirurina</taxon>
        <taxon>Spiruromorpha</taxon>
        <taxon>Thelazioidea</taxon>
        <taxon>Thelaziidae</taxon>
        <taxon>Thelazia</taxon>
    </lineage>
</organism>